<evidence type="ECO:0000313" key="1">
    <source>
        <dbReference type="EMBL" id="MTD95584.1"/>
    </source>
</evidence>
<protein>
    <submittedName>
        <fullName evidence="1">Uncharacterized protein</fullName>
    </submittedName>
</protein>
<gene>
    <name evidence="1" type="ORF">GIW81_14690</name>
</gene>
<dbReference type="RefSeq" id="WP_154740114.1">
    <property type="nucleotide sequence ID" value="NZ_WMBQ01000002.1"/>
</dbReference>
<evidence type="ECO:0000313" key="2">
    <source>
        <dbReference type="Proteomes" id="UP000440694"/>
    </source>
</evidence>
<organism evidence="1 2">
    <name type="scientific">Hyphomicrobium album</name>
    <dbReference type="NCBI Taxonomy" id="2665159"/>
    <lineage>
        <taxon>Bacteria</taxon>
        <taxon>Pseudomonadati</taxon>
        <taxon>Pseudomonadota</taxon>
        <taxon>Alphaproteobacteria</taxon>
        <taxon>Hyphomicrobiales</taxon>
        <taxon>Hyphomicrobiaceae</taxon>
        <taxon>Hyphomicrobium</taxon>
    </lineage>
</organism>
<dbReference type="AlphaFoldDB" id="A0A6I3KKD6"/>
<comment type="caution">
    <text evidence="1">The sequence shown here is derived from an EMBL/GenBank/DDBJ whole genome shotgun (WGS) entry which is preliminary data.</text>
</comment>
<sequence length="70" mass="8024">MAFEEVKAELGILMTRMQNEPQDKHELYLQLMEKLNELRAYGMPLPQDLVALEKALEAEFAAEKTAAEDE</sequence>
<keyword evidence="2" id="KW-1185">Reference proteome</keyword>
<reference evidence="1 2" key="1">
    <citation type="submission" date="2019-11" db="EMBL/GenBank/DDBJ databases">
        <title>Identification of a novel strain.</title>
        <authorList>
            <person name="Xu Q."/>
            <person name="Wang G."/>
        </authorList>
    </citation>
    <scope>NUCLEOTIDE SEQUENCE [LARGE SCALE GENOMIC DNA]</scope>
    <source>
        <strain evidence="2">xq</strain>
    </source>
</reference>
<proteinExistence type="predicted"/>
<accession>A0A6I3KKD6</accession>
<dbReference type="Proteomes" id="UP000440694">
    <property type="component" value="Unassembled WGS sequence"/>
</dbReference>
<dbReference type="EMBL" id="WMBQ01000002">
    <property type="protein sequence ID" value="MTD95584.1"/>
    <property type="molecule type" value="Genomic_DNA"/>
</dbReference>
<name>A0A6I3KKD6_9HYPH</name>